<feature type="region of interest" description="Disordered" evidence="1">
    <location>
        <begin position="239"/>
        <end position="299"/>
    </location>
</feature>
<keyword evidence="3" id="KW-1185">Reference proteome</keyword>
<dbReference type="AlphaFoldDB" id="A0A072NWM9"/>
<dbReference type="HOGENOM" id="CLU_031892_2_0_1"/>
<evidence type="ECO:0000256" key="1">
    <source>
        <dbReference type="SAM" id="MobiDB-lite"/>
    </source>
</evidence>
<dbReference type="Proteomes" id="UP000027920">
    <property type="component" value="Unassembled WGS sequence"/>
</dbReference>
<protein>
    <submittedName>
        <fullName evidence="2">Uncharacterized protein</fullName>
    </submittedName>
</protein>
<dbReference type="OrthoDB" id="5395975at2759"/>
<dbReference type="STRING" id="1182545.A0A072NWM9"/>
<dbReference type="EMBL" id="AMGV01000021">
    <property type="protein sequence ID" value="KEF51822.1"/>
    <property type="molecule type" value="Genomic_DNA"/>
</dbReference>
<gene>
    <name evidence="2" type="ORF">A1O9_12159</name>
</gene>
<reference evidence="2 3" key="1">
    <citation type="submission" date="2013-03" db="EMBL/GenBank/DDBJ databases">
        <title>The Genome Sequence of Exophiala aquamarina CBS 119918.</title>
        <authorList>
            <consortium name="The Broad Institute Genomics Platform"/>
            <person name="Cuomo C."/>
            <person name="de Hoog S."/>
            <person name="Gorbushina A."/>
            <person name="Walker B."/>
            <person name="Young S.K."/>
            <person name="Zeng Q."/>
            <person name="Gargeya S."/>
            <person name="Fitzgerald M."/>
            <person name="Haas B."/>
            <person name="Abouelleil A."/>
            <person name="Allen A.W."/>
            <person name="Alvarado L."/>
            <person name="Arachchi H.M."/>
            <person name="Berlin A.M."/>
            <person name="Chapman S.B."/>
            <person name="Gainer-Dewar J."/>
            <person name="Goldberg J."/>
            <person name="Griggs A."/>
            <person name="Gujja S."/>
            <person name="Hansen M."/>
            <person name="Howarth C."/>
            <person name="Imamovic A."/>
            <person name="Ireland A."/>
            <person name="Larimer J."/>
            <person name="McCowan C."/>
            <person name="Murphy C."/>
            <person name="Pearson M."/>
            <person name="Poon T.W."/>
            <person name="Priest M."/>
            <person name="Roberts A."/>
            <person name="Saif S."/>
            <person name="Shea T."/>
            <person name="Sisk P."/>
            <person name="Sykes S."/>
            <person name="Wortman J."/>
            <person name="Nusbaum C."/>
            <person name="Birren B."/>
        </authorList>
    </citation>
    <scope>NUCLEOTIDE SEQUENCE [LARGE SCALE GENOMIC DNA]</scope>
    <source>
        <strain evidence="2 3">CBS 119918</strain>
    </source>
</reference>
<evidence type="ECO:0000313" key="2">
    <source>
        <dbReference type="EMBL" id="KEF51822.1"/>
    </source>
</evidence>
<comment type="caution">
    <text evidence="2">The sequence shown here is derived from an EMBL/GenBank/DDBJ whole genome shotgun (WGS) entry which is preliminary data.</text>
</comment>
<dbReference type="VEuPathDB" id="FungiDB:A1O9_12159"/>
<dbReference type="RefSeq" id="XP_013254412.1">
    <property type="nucleotide sequence ID" value="XM_013398958.1"/>
</dbReference>
<feature type="compositionally biased region" description="Polar residues" evidence="1">
    <location>
        <begin position="257"/>
        <end position="276"/>
    </location>
</feature>
<evidence type="ECO:0000313" key="3">
    <source>
        <dbReference type="Proteomes" id="UP000027920"/>
    </source>
</evidence>
<accession>A0A072NWM9</accession>
<proteinExistence type="predicted"/>
<feature type="region of interest" description="Disordered" evidence="1">
    <location>
        <begin position="45"/>
        <end position="75"/>
    </location>
</feature>
<dbReference type="GeneID" id="25287054"/>
<feature type="region of interest" description="Disordered" evidence="1">
    <location>
        <begin position="119"/>
        <end position="151"/>
    </location>
</feature>
<sequence length="577" mass="64386">MDNFACDLLVHITASSRLEDDNRYATIAQSVLDFQPLTTTRLIGRASQSRSSNDTDVLDSIDTQDTWPNPDDASSTWIQAHDDALKDDLRDREGGAEQQTFLTASGPSLFEEAGGRSFSAVNRSSGQPDLPRPRTAPENSSLSLESDIPFNGTSRRRAYSEVSSFSDSFLTVPNSHATSSHPDLHVPSDEMSLNADQFRVRERMLSPRGEPQLKKRRLDNDIIADDSRISLELAHHMEPPFGFIPTTPDQPSAGKKNPSQPKTESKSASSTLSPSQPLKLGGVGSLTLSPHIPSVDLTTPPREQQMYQHEKILEPNLAQQKPPVDNRLHGDNARHTDIPPFMSRTQELADEINGPDPAGGQQRFTTHITKTYELLSERISMAKVFRPTHVARDVLALERGHWLFSIRIGADDDVAESRKALSQEERRAKLRRDLEGTTCLERVRKFDGKRAVHEEESSATTPNSPLWTEADFTTFWGNMSQFIRDGKAGWGSRLVKEANQDNTWDVRFFCWGEVLGHAWLALWILSDKLVGRMPMTWVSADGLAVVRMSGKKHRNAELGSWIRKAEGQSGYWGVGEK</sequence>
<organism evidence="2 3">
    <name type="scientific">Exophiala aquamarina CBS 119918</name>
    <dbReference type="NCBI Taxonomy" id="1182545"/>
    <lineage>
        <taxon>Eukaryota</taxon>
        <taxon>Fungi</taxon>
        <taxon>Dikarya</taxon>
        <taxon>Ascomycota</taxon>
        <taxon>Pezizomycotina</taxon>
        <taxon>Eurotiomycetes</taxon>
        <taxon>Chaetothyriomycetidae</taxon>
        <taxon>Chaetothyriales</taxon>
        <taxon>Herpotrichiellaceae</taxon>
        <taxon>Exophiala</taxon>
    </lineage>
</organism>
<name>A0A072NWM9_9EURO</name>